<dbReference type="RefSeq" id="WP_343763576.1">
    <property type="nucleotide sequence ID" value="NZ_BAAACG010000019.1"/>
</dbReference>
<accession>A0ABN1JTZ2</accession>
<evidence type="ECO:0000313" key="1">
    <source>
        <dbReference type="EMBL" id="GAA0746374.1"/>
    </source>
</evidence>
<evidence type="ECO:0000313" key="2">
    <source>
        <dbReference type="Proteomes" id="UP001501510"/>
    </source>
</evidence>
<dbReference type="Proteomes" id="UP001501510">
    <property type="component" value="Unassembled WGS sequence"/>
</dbReference>
<name>A0ABN1JTZ2_9CLOT</name>
<gene>
    <name evidence="1" type="ORF">GCM10008906_33890</name>
</gene>
<keyword evidence="2" id="KW-1185">Reference proteome</keyword>
<proteinExistence type="predicted"/>
<sequence length="62" mass="6708">MANQFEMMQVANECPGYQAESSAMQSNVGTHDSKSCENCKNLVAGRCVKNLYDSVASSLDQS</sequence>
<reference evidence="1 2" key="1">
    <citation type="journal article" date="2019" name="Int. J. Syst. Evol. Microbiol.">
        <title>The Global Catalogue of Microorganisms (GCM) 10K type strain sequencing project: providing services to taxonomists for standard genome sequencing and annotation.</title>
        <authorList>
            <consortium name="The Broad Institute Genomics Platform"/>
            <consortium name="The Broad Institute Genome Sequencing Center for Infectious Disease"/>
            <person name="Wu L."/>
            <person name="Ma J."/>
        </authorList>
    </citation>
    <scope>NUCLEOTIDE SEQUENCE [LARGE SCALE GENOMIC DNA]</scope>
    <source>
        <strain evidence="1 2">JCM 1407</strain>
    </source>
</reference>
<comment type="caution">
    <text evidence="1">The sequence shown here is derived from an EMBL/GenBank/DDBJ whole genome shotgun (WGS) entry which is preliminary data.</text>
</comment>
<protein>
    <recommendedName>
        <fullName evidence="3">DUF1540 domain-containing protein</fullName>
    </recommendedName>
</protein>
<dbReference type="EMBL" id="BAAACG010000019">
    <property type="protein sequence ID" value="GAA0746374.1"/>
    <property type="molecule type" value="Genomic_DNA"/>
</dbReference>
<evidence type="ECO:0008006" key="3">
    <source>
        <dbReference type="Google" id="ProtNLM"/>
    </source>
</evidence>
<organism evidence="1 2">
    <name type="scientific">Clostridium oceanicum</name>
    <dbReference type="NCBI Taxonomy" id="1543"/>
    <lineage>
        <taxon>Bacteria</taxon>
        <taxon>Bacillati</taxon>
        <taxon>Bacillota</taxon>
        <taxon>Clostridia</taxon>
        <taxon>Eubacteriales</taxon>
        <taxon>Clostridiaceae</taxon>
        <taxon>Clostridium</taxon>
    </lineage>
</organism>